<dbReference type="AlphaFoldDB" id="A0AAV4SN46"/>
<reference evidence="1 2" key="1">
    <citation type="submission" date="2021-06" db="EMBL/GenBank/DDBJ databases">
        <title>Caerostris extrusa draft genome.</title>
        <authorList>
            <person name="Kono N."/>
            <person name="Arakawa K."/>
        </authorList>
    </citation>
    <scope>NUCLEOTIDE SEQUENCE [LARGE SCALE GENOMIC DNA]</scope>
</reference>
<name>A0AAV4SN46_CAEEX</name>
<gene>
    <name evidence="1" type="ORF">CEXT_688611</name>
</gene>
<comment type="caution">
    <text evidence="1">The sequence shown here is derived from an EMBL/GenBank/DDBJ whole genome shotgun (WGS) entry which is preliminary data.</text>
</comment>
<evidence type="ECO:0000313" key="2">
    <source>
        <dbReference type="Proteomes" id="UP001054945"/>
    </source>
</evidence>
<keyword evidence="2" id="KW-1185">Reference proteome</keyword>
<sequence length="98" mass="11127">MPDISELSWKSVTSPENYWINGFIEIKCTAFTRVTCSGPHWPKIVGAFSFSWHQTSALCAAVEITFGLLYWSSDFPSTLENYPEAKLLVLSDEKFVKE</sequence>
<dbReference type="EMBL" id="BPLR01009869">
    <property type="protein sequence ID" value="GIY35185.1"/>
    <property type="molecule type" value="Genomic_DNA"/>
</dbReference>
<protein>
    <submittedName>
        <fullName evidence="1">Uncharacterized protein</fullName>
    </submittedName>
</protein>
<dbReference type="Proteomes" id="UP001054945">
    <property type="component" value="Unassembled WGS sequence"/>
</dbReference>
<organism evidence="1 2">
    <name type="scientific">Caerostris extrusa</name>
    <name type="common">Bark spider</name>
    <name type="synonym">Caerostris bankana</name>
    <dbReference type="NCBI Taxonomy" id="172846"/>
    <lineage>
        <taxon>Eukaryota</taxon>
        <taxon>Metazoa</taxon>
        <taxon>Ecdysozoa</taxon>
        <taxon>Arthropoda</taxon>
        <taxon>Chelicerata</taxon>
        <taxon>Arachnida</taxon>
        <taxon>Araneae</taxon>
        <taxon>Araneomorphae</taxon>
        <taxon>Entelegynae</taxon>
        <taxon>Araneoidea</taxon>
        <taxon>Araneidae</taxon>
        <taxon>Caerostris</taxon>
    </lineage>
</organism>
<accession>A0AAV4SN46</accession>
<evidence type="ECO:0000313" key="1">
    <source>
        <dbReference type="EMBL" id="GIY35185.1"/>
    </source>
</evidence>
<proteinExistence type="predicted"/>